<dbReference type="PANTHER" id="PTHR47354">
    <property type="entry name" value="NADH OXIDOREDUCTASE HCR"/>
    <property type="match status" value="1"/>
</dbReference>
<dbReference type="EMBL" id="HE965806">
    <property type="protein sequence ID" value="CCJ55696.1"/>
    <property type="molecule type" value="Genomic_DNA"/>
</dbReference>
<dbReference type="SUPFAM" id="SSF54292">
    <property type="entry name" value="2Fe-2S ferredoxin-like"/>
    <property type="match status" value="1"/>
</dbReference>
<name>A0A0C6P808_BORBO</name>
<comment type="cofactor">
    <cofactor evidence="3">
        <name>[2Fe-2S] cluster</name>
        <dbReference type="ChEBI" id="CHEBI:190135"/>
    </cofactor>
</comment>
<evidence type="ECO:0000313" key="7">
    <source>
        <dbReference type="Proteomes" id="UP000007564"/>
    </source>
</evidence>
<dbReference type="InterPro" id="IPR017938">
    <property type="entry name" value="Riboflavin_synthase-like_b-brl"/>
</dbReference>
<proteinExistence type="predicted"/>
<dbReference type="PRINTS" id="PR00410">
    <property type="entry name" value="PHEHYDRXLASE"/>
</dbReference>
<dbReference type="SUPFAM" id="SSF52343">
    <property type="entry name" value="Ferredoxin reductase-like, C-terminal NADP-linked domain"/>
    <property type="match status" value="1"/>
</dbReference>
<organism evidence="6 7">
    <name type="scientific">Bordetella bronchiseptica 253</name>
    <dbReference type="NCBI Taxonomy" id="568707"/>
    <lineage>
        <taxon>Bacteria</taxon>
        <taxon>Pseudomonadati</taxon>
        <taxon>Pseudomonadota</taxon>
        <taxon>Betaproteobacteria</taxon>
        <taxon>Burkholderiales</taxon>
        <taxon>Alcaligenaceae</taxon>
        <taxon>Bordetella</taxon>
    </lineage>
</organism>
<dbReference type="Pfam" id="PF00111">
    <property type="entry name" value="Fer2"/>
    <property type="match status" value="1"/>
</dbReference>
<dbReference type="Gene3D" id="3.10.20.30">
    <property type="match status" value="1"/>
</dbReference>
<evidence type="ECO:0000256" key="3">
    <source>
        <dbReference type="ARBA" id="ARBA00034078"/>
    </source>
</evidence>
<keyword evidence="2" id="KW-0479">Metal-binding</keyword>
<dbReference type="CDD" id="cd00207">
    <property type="entry name" value="fer2"/>
    <property type="match status" value="1"/>
</dbReference>
<dbReference type="SUPFAM" id="SSF63380">
    <property type="entry name" value="Riboflavin synthase domain-like"/>
    <property type="match status" value="1"/>
</dbReference>
<dbReference type="InterPro" id="IPR006058">
    <property type="entry name" value="2Fe2S_fd_BS"/>
</dbReference>
<dbReference type="Gene3D" id="2.40.30.10">
    <property type="entry name" value="Translation factors"/>
    <property type="match status" value="1"/>
</dbReference>
<gene>
    <name evidence="6" type="ORF">BN112_3782</name>
</gene>
<dbReference type="HOGENOM" id="CLU_003827_7_0_4"/>
<protein>
    <submittedName>
        <fullName evidence="6">CDP-6-deoxy-delta-3,4-glucoseen reductase</fullName>
        <ecNumber evidence="6">1.17.1.-</ecNumber>
    </submittedName>
</protein>
<evidence type="ECO:0000259" key="5">
    <source>
        <dbReference type="PROSITE" id="PS51384"/>
    </source>
</evidence>
<dbReference type="PANTHER" id="PTHR47354:SF5">
    <property type="entry name" value="PROTEIN RFBI"/>
    <property type="match status" value="1"/>
</dbReference>
<keyword evidence="2" id="KW-0408">Iron</keyword>
<evidence type="ECO:0000259" key="4">
    <source>
        <dbReference type="PROSITE" id="PS51085"/>
    </source>
</evidence>
<dbReference type="InterPro" id="IPR039261">
    <property type="entry name" value="FNR_nucleotide-bd"/>
</dbReference>
<dbReference type="CDD" id="cd06189">
    <property type="entry name" value="flavin_oxioreductase"/>
    <property type="match status" value="1"/>
</dbReference>
<feature type="domain" description="FAD-binding FR-type" evidence="5">
    <location>
        <begin position="97"/>
        <end position="196"/>
    </location>
</feature>
<dbReference type="GO" id="GO:0051537">
    <property type="term" value="F:2 iron, 2 sulfur cluster binding"/>
    <property type="evidence" value="ECO:0007669"/>
    <property type="project" value="UniProtKB-KW"/>
</dbReference>
<dbReference type="RefSeq" id="WP_015064888.1">
    <property type="nucleotide sequence ID" value="NC_019382.1"/>
</dbReference>
<dbReference type="PROSITE" id="PS00197">
    <property type="entry name" value="2FE2S_FER_1"/>
    <property type="match status" value="1"/>
</dbReference>
<sequence>MAYRIHLMETGEQFCAEPGESVLDAATRANVRMAHECTFGGCGTCRVKLLEGRVEYEEQPMALSEEEAACGYALVCQARACSDLEISVASGPSFAEPRRIAARVAHIAPLCSDVTHLALEVDPDQWPDYRAGQYMNIVLPDGQTRSFSMASDPRRGRLDFHVRRIAGGRFTDRWLAAAQAGAPLEIEAPLGTFCYHEQDYRPLVMVATGTGLAPIKAMLESLLDDDECPPVSLYWGMRTEADLYLRDAIASWQGRLYEFDFVPVLSRPDAGWRGRSGYVQDAVLQDFDDLSEQALYLCGSPTMIAQARHRFAERGASLDHLYADSFTFQHPLAAAA</sequence>
<keyword evidence="2" id="KW-0001">2Fe-2S</keyword>
<dbReference type="AlphaFoldDB" id="A0A0C6P808"/>
<dbReference type="Pfam" id="PF00970">
    <property type="entry name" value="FAD_binding_6"/>
    <property type="match status" value="1"/>
</dbReference>
<dbReference type="InterPro" id="IPR017927">
    <property type="entry name" value="FAD-bd_FR_type"/>
</dbReference>
<dbReference type="PROSITE" id="PS51384">
    <property type="entry name" value="FAD_FR"/>
    <property type="match status" value="1"/>
</dbReference>
<dbReference type="InterPro" id="IPR008333">
    <property type="entry name" value="Cbr1-like_FAD-bd_dom"/>
</dbReference>
<evidence type="ECO:0000313" key="6">
    <source>
        <dbReference type="EMBL" id="CCJ55696.1"/>
    </source>
</evidence>
<evidence type="ECO:0000256" key="1">
    <source>
        <dbReference type="ARBA" id="ARBA00001974"/>
    </source>
</evidence>
<dbReference type="KEGG" id="bbh:BN112_3782"/>
<keyword evidence="6" id="KW-0560">Oxidoreductase</keyword>
<dbReference type="InterPro" id="IPR001709">
    <property type="entry name" value="Flavoprot_Pyr_Nucl_cyt_Rdtase"/>
</dbReference>
<dbReference type="InterPro" id="IPR012675">
    <property type="entry name" value="Beta-grasp_dom_sf"/>
</dbReference>
<dbReference type="InterPro" id="IPR036010">
    <property type="entry name" value="2Fe-2S_ferredoxin-like_sf"/>
</dbReference>
<dbReference type="InterPro" id="IPR050415">
    <property type="entry name" value="MRET"/>
</dbReference>
<dbReference type="GO" id="GO:0016491">
    <property type="term" value="F:oxidoreductase activity"/>
    <property type="evidence" value="ECO:0007669"/>
    <property type="project" value="UniProtKB-KW"/>
</dbReference>
<dbReference type="InterPro" id="IPR001041">
    <property type="entry name" value="2Fe-2S_ferredoxin-type"/>
</dbReference>
<keyword evidence="2" id="KW-0411">Iron-sulfur</keyword>
<feature type="domain" description="2Fe-2S ferredoxin-type" evidence="4">
    <location>
        <begin position="3"/>
        <end position="92"/>
    </location>
</feature>
<dbReference type="InterPro" id="IPR001433">
    <property type="entry name" value="OxRdtase_FAD/NAD-bd"/>
</dbReference>
<dbReference type="PRINTS" id="PR00371">
    <property type="entry name" value="FPNCR"/>
</dbReference>
<dbReference type="PROSITE" id="PS51085">
    <property type="entry name" value="2FE2S_FER_2"/>
    <property type="match status" value="1"/>
</dbReference>
<comment type="cofactor">
    <cofactor evidence="1">
        <name>FAD</name>
        <dbReference type="ChEBI" id="CHEBI:57692"/>
    </cofactor>
</comment>
<reference evidence="6 7" key="1">
    <citation type="journal article" date="2012" name="BMC Genomics">
        <title>Comparative genomics of the classical Bordetella subspecies: the evolution and exchange of virulence-associated diversity amongst closely related pathogens.</title>
        <authorList>
            <person name="Park J."/>
            <person name="Zhang Y."/>
            <person name="Buboltz A.M."/>
            <person name="Zhang X."/>
            <person name="Schuster S.C."/>
            <person name="Ahuja U."/>
            <person name="Liu M."/>
            <person name="Miller J.F."/>
            <person name="Sebaihia M."/>
            <person name="Bentley S.D."/>
            <person name="Parkhill J."/>
            <person name="Harvill E.T."/>
        </authorList>
    </citation>
    <scope>NUCLEOTIDE SEQUENCE [LARGE SCALE GENOMIC DNA]</scope>
    <source>
        <strain evidence="6 7">253</strain>
    </source>
</reference>
<accession>A0A0C6P808</accession>
<dbReference type="EC" id="1.17.1.-" evidence="6"/>
<dbReference type="Pfam" id="PF00175">
    <property type="entry name" value="NAD_binding_1"/>
    <property type="match status" value="1"/>
</dbReference>
<dbReference type="OrthoDB" id="9806195at2"/>
<evidence type="ECO:0000256" key="2">
    <source>
        <dbReference type="ARBA" id="ARBA00022714"/>
    </source>
</evidence>
<dbReference type="Proteomes" id="UP000007564">
    <property type="component" value="Chromosome"/>
</dbReference>
<dbReference type="Gene3D" id="3.40.50.80">
    <property type="entry name" value="Nucleotide-binding domain of ferredoxin-NADP reductase (FNR) module"/>
    <property type="match status" value="1"/>
</dbReference>